<dbReference type="GO" id="GO:0016034">
    <property type="term" value="F:maleylacetoacetate isomerase activity"/>
    <property type="evidence" value="ECO:0007669"/>
    <property type="project" value="TreeGrafter"/>
</dbReference>
<dbReference type="InterPro" id="IPR036282">
    <property type="entry name" value="Glutathione-S-Trfase_C_sf"/>
</dbReference>
<dbReference type="SUPFAM" id="SSF52833">
    <property type="entry name" value="Thioredoxin-like"/>
    <property type="match status" value="1"/>
</dbReference>
<dbReference type="Pfam" id="PF00043">
    <property type="entry name" value="GST_C"/>
    <property type="match status" value="1"/>
</dbReference>
<gene>
    <name evidence="3" type="ORF">SAMN05444003_1493</name>
</gene>
<dbReference type="InterPro" id="IPR040079">
    <property type="entry name" value="Glutathione_S-Trfase"/>
</dbReference>
<evidence type="ECO:0000259" key="2">
    <source>
        <dbReference type="PROSITE" id="PS50405"/>
    </source>
</evidence>
<dbReference type="Proteomes" id="UP000184074">
    <property type="component" value="Unassembled WGS sequence"/>
</dbReference>
<dbReference type="PROSITE" id="PS50404">
    <property type="entry name" value="GST_NTER"/>
    <property type="match status" value="1"/>
</dbReference>
<dbReference type="PROSITE" id="PS50405">
    <property type="entry name" value="GST_CTER"/>
    <property type="match status" value="1"/>
</dbReference>
<proteinExistence type="predicted"/>
<protein>
    <submittedName>
        <fullName evidence="3">Glutathione S-transferase</fullName>
    </submittedName>
</protein>
<accession>A0A1M5NNR5</accession>
<evidence type="ECO:0000313" key="3">
    <source>
        <dbReference type="EMBL" id="SHG90573.1"/>
    </source>
</evidence>
<dbReference type="CDD" id="cd00570">
    <property type="entry name" value="GST_N_family"/>
    <property type="match status" value="1"/>
</dbReference>
<dbReference type="InterPro" id="IPR010987">
    <property type="entry name" value="Glutathione-S-Trfase_C-like"/>
</dbReference>
<dbReference type="SFLD" id="SFLDG00358">
    <property type="entry name" value="Main_(cytGST)"/>
    <property type="match status" value="1"/>
</dbReference>
<dbReference type="AlphaFoldDB" id="A0A1M5NNR5"/>
<organism evidence="3 4">
    <name type="scientific">Cognatiyoonia sediminum</name>
    <dbReference type="NCBI Taxonomy" id="1508389"/>
    <lineage>
        <taxon>Bacteria</taxon>
        <taxon>Pseudomonadati</taxon>
        <taxon>Pseudomonadota</taxon>
        <taxon>Alphaproteobacteria</taxon>
        <taxon>Rhodobacterales</taxon>
        <taxon>Paracoccaceae</taxon>
        <taxon>Cognatiyoonia</taxon>
    </lineage>
</organism>
<dbReference type="STRING" id="1508389.SAMN05444003_1493"/>
<dbReference type="Gene3D" id="3.40.30.10">
    <property type="entry name" value="Glutaredoxin"/>
    <property type="match status" value="1"/>
</dbReference>
<dbReference type="InterPro" id="IPR004046">
    <property type="entry name" value="GST_C"/>
</dbReference>
<dbReference type="Pfam" id="PF13417">
    <property type="entry name" value="GST_N_3"/>
    <property type="match status" value="1"/>
</dbReference>
<name>A0A1M5NNR5_9RHOB</name>
<feature type="domain" description="GST N-terminal" evidence="1">
    <location>
        <begin position="1"/>
        <end position="81"/>
    </location>
</feature>
<dbReference type="RefSeq" id="WP_072900170.1">
    <property type="nucleotide sequence ID" value="NZ_FQXB01000001.1"/>
</dbReference>
<dbReference type="InterPro" id="IPR036249">
    <property type="entry name" value="Thioredoxin-like_sf"/>
</dbReference>
<feature type="domain" description="GST C-terminal" evidence="2">
    <location>
        <begin position="86"/>
        <end position="216"/>
    </location>
</feature>
<keyword evidence="3" id="KW-0808">Transferase</keyword>
<dbReference type="GO" id="GO:0006559">
    <property type="term" value="P:L-phenylalanine catabolic process"/>
    <property type="evidence" value="ECO:0007669"/>
    <property type="project" value="TreeGrafter"/>
</dbReference>
<dbReference type="InterPro" id="IPR004045">
    <property type="entry name" value="Glutathione_S-Trfase_N"/>
</dbReference>
<dbReference type="PANTHER" id="PTHR42673">
    <property type="entry name" value="MALEYLACETOACETATE ISOMERASE"/>
    <property type="match status" value="1"/>
</dbReference>
<dbReference type="SFLD" id="SFLDS00019">
    <property type="entry name" value="Glutathione_Transferase_(cytos"/>
    <property type="match status" value="1"/>
</dbReference>
<dbReference type="PANTHER" id="PTHR42673:SF21">
    <property type="entry name" value="GLUTATHIONE S-TRANSFERASE YFCF"/>
    <property type="match status" value="1"/>
</dbReference>
<evidence type="ECO:0000259" key="1">
    <source>
        <dbReference type="PROSITE" id="PS50404"/>
    </source>
</evidence>
<dbReference type="GO" id="GO:0006749">
    <property type="term" value="P:glutathione metabolic process"/>
    <property type="evidence" value="ECO:0007669"/>
    <property type="project" value="TreeGrafter"/>
</dbReference>
<dbReference type="SUPFAM" id="SSF47616">
    <property type="entry name" value="GST C-terminal domain-like"/>
    <property type="match status" value="1"/>
</dbReference>
<dbReference type="GO" id="GO:0004364">
    <property type="term" value="F:glutathione transferase activity"/>
    <property type="evidence" value="ECO:0007669"/>
    <property type="project" value="TreeGrafter"/>
</dbReference>
<sequence>MGVALIGYPVSPFVRKVRVALETKGISYTLDPIVPYTEREKVLTVNPAGTVPVLIPGESAAPITESADVVAWSDQTVPSPAIIPKDPQLRARALDVQRFADGQMAQVFGGMMFGQRIVVPYYFGKAQGKEDMVQNAITQLAPPLLDTVANLIGDESFVARDFSVADIAMASWLRGARLAGFQLDEARWPMVAQWLGRCFDQPGFASVIASEEKTEVVRWARARYAA</sequence>
<reference evidence="3 4" key="1">
    <citation type="submission" date="2016-11" db="EMBL/GenBank/DDBJ databases">
        <authorList>
            <person name="Jaros S."/>
            <person name="Januszkiewicz K."/>
            <person name="Wedrychowicz H."/>
        </authorList>
    </citation>
    <scope>NUCLEOTIDE SEQUENCE [LARGE SCALE GENOMIC DNA]</scope>
    <source>
        <strain evidence="3 4">DSM 28715</strain>
    </source>
</reference>
<dbReference type="EMBL" id="FQXB01000001">
    <property type="protein sequence ID" value="SHG90573.1"/>
    <property type="molecule type" value="Genomic_DNA"/>
</dbReference>
<dbReference type="OrthoDB" id="9782992at2"/>
<keyword evidence="4" id="KW-1185">Reference proteome</keyword>
<evidence type="ECO:0000313" key="4">
    <source>
        <dbReference type="Proteomes" id="UP000184074"/>
    </source>
</evidence>
<dbReference type="Gene3D" id="1.20.1050.10">
    <property type="match status" value="1"/>
</dbReference>